<evidence type="ECO:0000313" key="2">
    <source>
        <dbReference type="EMBL" id="HIV86355.1"/>
    </source>
</evidence>
<organism evidence="2 3">
    <name type="scientific">Candidatus Monoglobus merdigallinarum</name>
    <dbReference type="NCBI Taxonomy" id="2838698"/>
    <lineage>
        <taxon>Bacteria</taxon>
        <taxon>Bacillati</taxon>
        <taxon>Bacillota</taxon>
        <taxon>Clostridia</taxon>
        <taxon>Monoglobales</taxon>
        <taxon>Monoglobaceae</taxon>
        <taxon>Monoglobus</taxon>
    </lineage>
</organism>
<sequence length="169" mass="19395">MEIISEANELIYFLRSAACGAAMTVIYDFFRAKRHSKKVKNLVIYIEDIIWLCAVGFLIYILAFRENAGMFRWYSVMGMALGGLCYKLMLGDRLTRVFEKLYVLFVGVLCFLVKILTAPFKLLCSLIKKPVSVVIWHSREGSGEIMDLLRSIKRLALKRLGNKNVKQND</sequence>
<dbReference type="Pfam" id="PF09578">
    <property type="entry name" value="Spore_YabQ"/>
    <property type="match status" value="1"/>
</dbReference>
<accession>A0A9D1TM09</accession>
<keyword evidence="1" id="KW-0472">Membrane</keyword>
<dbReference type="EMBL" id="DXIJ01000127">
    <property type="protein sequence ID" value="HIV86355.1"/>
    <property type="molecule type" value="Genomic_DNA"/>
</dbReference>
<evidence type="ECO:0000313" key="3">
    <source>
        <dbReference type="Proteomes" id="UP000824162"/>
    </source>
</evidence>
<dbReference type="InterPro" id="IPR019074">
    <property type="entry name" value="YabQ"/>
</dbReference>
<name>A0A9D1TM09_9FIRM</name>
<reference evidence="2" key="2">
    <citation type="submission" date="2021-04" db="EMBL/GenBank/DDBJ databases">
        <authorList>
            <person name="Gilroy R."/>
        </authorList>
    </citation>
    <scope>NUCLEOTIDE SEQUENCE</scope>
    <source>
        <strain evidence="2">5790</strain>
    </source>
</reference>
<protein>
    <submittedName>
        <fullName evidence="2">Spore cortex biosynthesis protein YabQ</fullName>
    </submittedName>
</protein>
<feature type="transmembrane region" description="Helical" evidence="1">
    <location>
        <begin position="70"/>
        <end position="89"/>
    </location>
</feature>
<dbReference type="AlphaFoldDB" id="A0A9D1TM09"/>
<keyword evidence="1" id="KW-1133">Transmembrane helix</keyword>
<feature type="transmembrane region" description="Helical" evidence="1">
    <location>
        <begin position="42"/>
        <end position="64"/>
    </location>
</feature>
<reference evidence="2" key="1">
    <citation type="journal article" date="2021" name="PeerJ">
        <title>Extensive microbial diversity within the chicken gut microbiome revealed by metagenomics and culture.</title>
        <authorList>
            <person name="Gilroy R."/>
            <person name="Ravi A."/>
            <person name="Getino M."/>
            <person name="Pursley I."/>
            <person name="Horton D.L."/>
            <person name="Alikhan N.F."/>
            <person name="Baker D."/>
            <person name="Gharbi K."/>
            <person name="Hall N."/>
            <person name="Watson M."/>
            <person name="Adriaenssens E.M."/>
            <person name="Foster-Nyarko E."/>
            <person name="Jarju S."/>
            <person name="Secka A."/>
            <person name="Antonio M."/>
            <person name="Oren A."/>
            <person name="Chaudhuri R.R."/>
            <person name="La Ragione R."/>
            <person name="Hildebrand F."/>
            <person name="Pallen M.J."/>
        </authorList>
    </citation>
    <scope>NUCLEOTIDE SEQUENCE</scope>
    <source>
        <strain evidence="2">5790</strain>
    </source>
</reference>
<dbReference type="Proteomes" id="UP000824162">
    <property type="component" value="Unassembled WGS sequence"/>
</dbReference>
<feature type="transmembrane region" description="Helical" evidence="1">
    <location>
        <begin position="101"/>
        <end position="120"/>
    </location>
</feature>
<evidence type="ECO:0000256" key="1">
    <source>
        <dbReference type="SAM" id="Phobius"/>
    </source>
</evidence>
<comment type="caution">
    <text evidence="2">The sequence shown here is derived from an EMBL/GenBank/DDBJ whole genome shotgun (WGS) entry which is preliminary data.</text>
</comment>
<proteinExistence type="predicted"/>
<gene>
    <name evidence="2" type="ORF">H9900_06065</name>
</gene>
<feature type="transmembrane region" description="Helical" evidence="1">
    <location>
        <begin position="12"/>
        <end position="30"/>
    </location>
</feature>
<keyword evidence="1" id="KW-0812">Transmembrane</keyword>
<dbReference type="NCBIfam" id="TIGR02893">
    <property type="entry name" value="spore_yabQ"/>
    <property type="match status" value="1"/>
</dbReference>